<organism evidence="1 2">
    <name type="scientific">Salinarimonas ramus</name>
    <dbReference type="NCBI Taxonomy" id="690164"/>
    <lineage>
        <taxon>Bacteria</taxon>
        <taxon>Pseudomonadati</taxon>
        <taxon>Pseudomonadota</taxon>
        <taxon>Alphaproteobacteria</taxon>
        <taxon>Hyphomicrobiales</taxon>
        <taxon>Salinarimonadaceae</taxon>
        <taxon>Salinarimonas</taxon>
    </lineage>
</organism>
<dbReference type="InterPro" id="IPR010982">
    <property type="entry name" value="Lambda_DNA-bd_dom_sf"/>
</dbReference>
<dbReference type="RefSeq" id="WP_188909726.1">
    <property type="nucleotide sequence ID" value="NZ_BMMF01000002.1"/>
</dbReference>
<reference evidence="1 2" key="1">
    <citation type="journal article" date="2014" name="Int. J. Syst. Evol. Microbiol.">
        <title>Complete genome sequence of Corynebacterium casei LMG S-19264T (=DSM 44701T), isolated from a smear-ripened cheese.</title>
        <authorList>
            <consortium name="US DOE Joint Genome Institute (JGI-PGF)"/>
            <person name="Walter F."/>
            <person name="Albersmeier A."/>
            <person name="Kalinowski J."/>
            <person name="Ruckert C."/>
        </authorList>
    </citation>
    <scope>NUCLEOTIDE SEQUENCE [LARGE SCALE GENOMIC DNA]</scope>
    <source>
        <strain evidence="1 2">CGMCC 1.9161</strain>
    </source>
</reference>
<sequence>MPYRYSECGLDDVLIYGLDPERFVDGERGIGFPRIGRLHRVIAAALLARPGPLAGRELRFLRTEVGLTPADIASRLGVSEREVTRWEASAAAIPEETDVLVRRLVTDALDLPVVDIAPQARRADEAPILIDGSDPMNYRVLEPEAAR</sequence>
<dbReference type="EMBL" id="BMMF01000002">
    <property type="protein sequence ID" value="GGK23273.1"/>
    <property type="molecule type" value="Genomic_DNA"/>
</dbReference>
<name>A0A917V2F2_9HYPH</name>
<protein>
    <submittedName>
        <fullName evidence="1">Transcriptional regulator</fullName>
    </submittedName>
</protein>
<dbReference type="SUPFAM" id="SSF47413">
    <property type="entry name" value="lambda repressor-like DNA-binding domains"/>
    <property type="match status" value="1"/>
</dbReference>
<dbReference type="GO" id="GO:0003677">
    <property type="term" value="F:DNA binding"/>
    <property type="evidence" value="ECO:0007669"/>
    <property type="project" value="InterPro"/>
</dbReference>
<keyword evidence="2" id="KW-1185">Reference proteome</keyword>
<dbReference type="AlphaFoldDB" id="A0A917V2F2"/>
<dbReference type="InterPro" id="IPR001387">
    <property type="entry name" value="Cro/C1-type_HTH"/>
</dbReference>
<dbReference type="Pfam" id="PF13560">
    <property type="entry name" value="HTH_31"/>
    <property type="match status" value="1"/>
</dbReference>
<dbReference type="Gene3D" id="1.10.260.40">
    <property type="entry name" value="lambda repressor-like DNA-binding domains"/>
    <property type="match status" value="1"/>
</dbReference>
<dbReference type="Proteomes" id="UP000600449">
    <property type="component" value="Unassembled WGS sequence"/>
</dbReference>
<proteinExistence type="predicted"/>
<comment type="caution">
    <text evidence="1">The sequence shown here is derived from an EMBL/GenBank/DDBJ whole genome shotgun (WGS) entry which is preliminary data.</text>
</comment>
<accession>A0A917V2F2</accession>
<gene>
    <name evidence="1" type="ORF">GCM10011322_07530</name>
</gene>
<evidence type="ECO:0000313" key="1">
    <source>
        <dbReference type="EMBL" id="GGK23273.1"/>
    </source>
</evidence>
<evidence type="ECO:0000313" key="2">
    <source>
        <dbReference type="Proteomes" id="UP000600449"/>
    </source>
</evidence>
<dbReference type="CDD" id="cd00093">
    <property type="entry name" value="HTH_XRE"/>
    <property type="match status" value="1"/>
</dbReference>